<dbReference type="GO" id="GO:0005483">
    <property type="term" value="F:soluble NSF attachment protein activity"/>
    <property type="evidence" value="ECO:0007669"/>
    <property type="project" value="TreeGrafter"/>
</dbReference>
<dbReference type="Proteomes" id="UP000077755">
    <property type="component" value="Chromosome 8"/>
</dbReference>
<organism evidence="9 10">
    <name type="scientific">Daucus carota subsp. sativus</name>
    <name type="common">Carrot</name>
    <dbReference type="NCBI Taxonomy" id="79200"/>
    <lineage>
        <taxon>Eukaryota</taxon>
        <taxon>Viridiplantae</taxon>
        <taxon>Streptophyta</taxon>
        <taxon>Embryophyta</taxon>
        <taxon>Tracheophyta</taxon>
        <taxon>Spermatophyta</taxon>
        <taxon>Magnoliopsida</taxon>
        <taxon>eudicotyledons</taxon>
        <taxon>Gunneridae</taxon>
        <taxon>Pentapetalae</taxon>
        <taxon>asterids</taxon>
        <taxon>campanulids</taxon>
        <taxon>Apiales</taxon>
        <taxon>Apiaceae</taxon>
        <taxon>Apioideae</taxon>
        <taxon>Scandiceae</taxon>
        <taxon>Daucinae</taxon>
        <taxon>Daucus</taxon>
        <taxon>Daucus sect. Daucus</taxon>
    </lineage>
</organism>
<dbReference type="PRINTS" id="PR00448">
    <property type="entry name" value="NSFATTACHMNT"/>
</dbReference>
<comment type="subcellular location">
    <subcellularLocation>
        <location evidence="1 7">Membrane</location>
        <topology evidence="1 7">Peripheral membrane protein</topology>
    </subcellularLocation>
</comment>
<dbReference type="GO" id="GO:0019905">
    <property type="term" value="F:syntaxin binding"/>
    <property type="evidence" value="ECO:0007669"/>
    <property type="project" value="TreeGrafter"/>
</dbReference>
<dbReference type="EMBL" id="CP093350">
    <property type="protein sequence ID" value="WOH11301.1"/>
    <property type="molecule type" value="Genomic_DNA"/>
</dbReference>
<dbReference type="Gene3D" id="1.25.40.10">
    <property type="entry name" value="Tetratricopeptide repeat domain"/>
    <property type="match status" value="1"/>
</dbReference>
<keyword evidence="6 7" id="KW-0472">Membrane</keyword>
<comment type="similarity">
    <text evidence="2 7">Belongs to the SNAP family.</text>
</comment>
<evidence type="ECO:0000256" key="2">
    <source>
        <dbReference type="ARBA" id="ARBA00010050"/>
    </source>
</evidence>
<evidence type="ECO:0000256" key="6">
    <source>
        <dbReference type="ARBA" id="ARBA00023136"/>
    </source>
</evidence>
<dbReference type="PANTHER" id="PTHR13768:SF8">
    <property type="entry name" value="ALPHA-SOLUBLE NSF ATTACHMENT PROTEIN"/>
    <property type="match status" value="1"/>
</dbReference>
<comment type="function">
    <text evidence="7">Required for vesicular transport between the endoplasmic reticulum and the Golgi apparatus.</text>
</comment>
<dbReference type="GO" id="GO:0035494">
    <property type="term" value="P:SNARE complex disassembly"/>
    <property type="evidence" value="ECO:0007669"/>
    <property type="project" value="TreeGrafter"/>
</dbReference>
<dbReference type="AlphaFoldDB" id="A0AAF1BCK4"/>
<accession>A0AAF1BCK4</accession>
<evidence type="ECO:0000256" key="7">
    <source>
        <dbReference type="RuleBase" id="RU367013"/>
    </source>
</evidence>
<dbReference type="GO" id="GO:0005774">
    <property type="term" value="C:vacuolar membrane"/>
    <property type="evidence" value="ECO:0007669"/>
    <property type="project" value="TreeGrafter"/>
</dbReference>
<dbReference type="Pfam" id="PF14938">
    <property type="entry name" value="SNAP"/>
    <property type="match status" value="1"/>
</dbReference>
<keyword evidence="8" id="KW-0175">Coiled coil</keyword>
<dbReference type="PANTHER" id="PTHR13768">
    <property type="entry name" value="SOLUBLE NSF ATTACHMENT PROTEIN SNAP"/>
    <property type="match status" value="1"/>
</dbReference>
<dbReference type="InterPro" id="IPR011990">
    <property type="entry name" value="TPR-like_helical_dom_sf"/>
</dbReference>
<dbReference type="CDD" id="cd15832">
    <property type="entry name" value="SNAP"/>
    <property type="match status" value="1"/>
</dbReference>
<keyword evidence="3 7" id="KW-0813">Transport</keyword>
<evidence type="ECO:0000313" key="9">
    <source>
        <dbReference type="EMBL" id="WOH11301.1"/>
    </source>
</evidence>
<keyword evidence="4 7" id="KW-0931">ER-Golgi transport</keyword>
<protein>
    <recommendedName>
        <fullName evidence="11">Alpha-soluble NSF attachment protein</fullName>
    </recommendedName>
</protein>
<evidence type="ECO:0000256" key="5">
    <source>
        <dbReference type="ARBA" id="ARBA00022927"/>
    </source>
</evidence>
<feature type="coiled-coil region" evidence="8">
    <location>
        <begin position="111"/>
        <end position="171"/>
    </location>
</feature>
<name>A0AAF1BCK4_DAUCS</name>
<evidence type="ECO:0000256" key="1">
    <source>
        <dbReference type="ARBA" id="ARBA00004170"/>
    </source>
</evidence>
<evidence type="ECO:0000256" key="4">
    <source>
        <dbReference type="ARBA" id="ARBA00022892"/>
    </source>
</evidence>
<keyword evidence="10" id="KW-1185">Reference proteome</keyword>
<evidence type="ECO:0000313" key="10">
    <source>
        <dbReference type="Proteomes" id="UP000077755"/>
    </source>
</evidence>
<reference evidence="9" key="2">
    <citation type="submission" date="2022-03" db="EMBL/GenBank/DDBJ databases">
        <title>Draft title - Genomic analysis of global carrot germplasm unveils the trajectory of domestication and the origin of high carotenoid orange carrot.</title>
        <authorList>
            <person name="Iorizzo M."/>
            <person name="Ellison S."/>
            <person name="Senalik D."/>
            <person name="Macko-Podgorni A."/>
            <person name="Grzebelus D."/>
            <person name="Bostan H."/>
            <person name="Rolling W."/>
            <person name="Curaba J."/>
            <person name="Simon P."/>
        </authorList>
    </citation>
    <scope>NUCLEOTIDE SEQUENCE</scope>
    <source>
        <tissue evidence="9">Leaf</tissue>
    </source>
</reference>
<dbReference type="FunFam" id="1.25.40.10:FF:000049">
    <property type="entry name" value="Alpha-soluble NSF attachment protein-like"/>
    <property type="match status" value="1"/>
</dbReference>
<dbReference type="KEGG" id="dcr:108200050"/>
<dbReference type="GO" id="GO:0031201">
    <property type="term" value="C:SNARE complex"/>
    <property type="evidence" value="ECO:0007669"/>
    <property type="project" value="TreeGrafter"/>
</dbReference>
<reference evidence="9" key="1">
    <citation type="journal article" date="2016" name="Nat. Genet.">
        <title>A high-quality carrot genome assembly provides new insights into carotenoid accumulation and asterid genome evolution.</title>
        <authorList>
            <person name="Iorizzo M."/>
            <person name="Ellison S."/>
            <person name="Senalik D."/>
            <person name="Zeng P."/>
            <person name="Satapoomin P."/>
            <person name="Huang J."/>
            <person name="Bowman M."/>
            <person name="Iovene M."/>
            <person name="Sanseverino W."/>
            <person name="Cavagnaro P."/>
            <person name="Yildiz M."/>
            <person name="Macko-Podgorni A."/>
            <person name="Moranska E."/>
            <person name="Grzebelus E."/>
            <person name="Grzebelus D."/>
            <person name="Ashrafi H."/>
            <person name="Zheng Z."/>
            <person name="Cheng S."/>
            <person name="Spooner D."/>
            <person name="Van Deynze A."/>
            <person name="Simon P."/>
        </authorList>
    </citation>
    <scope>NUCLEOTIDE SEQUENCE</scope>
    <source>
        <tissue evidence="9">Leaf</tissue>
    </source>
</reference>
<evidence type="ECO:0000256" key="8">
    <source>
        <dbReference type="SAM" id="Coils"/>
    </source>
</evidence>
<proteinExistence type="inferred from homology"/>
<evidence type="ECO:0000256" key="3">
    <source>
        <dbReference type="ARBA" id="ARBA00022448"/>
    </source>
</evidence>
<dbReference type="InterPro" id="IPR000744">
    <property type="entry name" value="NSF_attach"/>
</dbReference>
<keyword evidence="5 7" id="KW-0653">Protein transport</keyword>
<evidence type="ECO:0008006" key="11">
    <source>
        <dbReference type="Google" id="ProtNLM"/>
    </source>
</evidence>
<dbReference type="GO" id="GO:0006886">
    <property type="term" value="P:intracellular protein transport"/>
    <property type="evidence" value="ECO:0007669"/>
    <property type="project" value="UniProtKB-UniRule"/>
</dbReference>
<gene>
    <name evidence="9" type="ORF">DCAR_0830782</name>
</gene>
<sequence>MSDQIGKGEEFEKKAEKKLTGWGLFGSKHEDAAELFEKAANCFKLAKSWDQAGAVYVKLAQCHIKLDSKHEAAGSYADAAHSYKKTNTKEAINCLEQAVNLYMEIGRLSMSARYYKEIAELCEQEQNLEQAMHFYDKAADLFQSEDVSSSANQCKQKIAQFAAQLEHYQRAIDIYEDIARQSLNNNLLKYGVRGHLLNAGICQLCKNDVVAITNALDRYQELDPTFSGTREYKLLADLAAAVDEVDVAKFTDAVKEFDSMTKLDAWKTTLLLRVKESLKAKEDDEDGDLT</sequence>
<dbReference type="SUPFAM" id="SSF48452">
    <property type="entry name" value="TPR-like"/>
    <property type="match status" value="1"/>
</dbReference>